<dbReference type="EMBL" id="BAAAGA010000006">
    <property type="protein sequence ID" value="GAA0627931.1"/>
    <property type="molecule type" value="Genomic_DNA"/>
</dbReference>
<evidence type="ECO:0000313" key="2">
    <source>
        <dbReference type="Proteomes" id="UP001501352"/>
    </source>
</evidence>
<keyword evidence="2" id="KW-1185">Reference proteome</keyword>
<accession>A0ABN1H3E7</accession>
<comment type="caution">
    <text evidence="1">The sequence shown here is derived from an EMBL/GenBank/DDBJ whole genome shotgun (WGS) entry which is preliminary data.</text>
</comment>
<dbReference type="PROSITE" id="PS51257">
    <property type="entry name" value="PROKAR_LIPOPROTEIN"/>
    <property type="match status" value="1"/>
</dbReference>
<evidence type="ECO:0008006" key="3">
    <source>
        <dbReference type="Google" id="ProtNLM"/>
    </source>
</evidence>
<proteinExistence type="predicted"/>
<protein>
    <recommendedName>
        <fullName evidence="3">Lipoprotein</fullName>
    </recommendedName>
</protein>
<gene>
    <name evidence="1" type="ORF">GCM10009422_26260</name>
</gene>
<reference evidence="1 2" key="1">
    <citation type="journal article" date="2019" name="Int. J. Syst. Evol. Microbiol.">
        <title>The Global Catalogue of Microorganisms (GCM) 10K type strain sequencing project: providing services to taxonomists for standard genome sequencing and annotation.</title>
        <authorList>
            <consortium name="The Broad Institute Genomics Platform"/>
            <consortium name="The Broad Institute Genome Sequencing Center for Infectious Disease"/>
            <person name="Wu L."/>
            <person name="Ma J."/>
        </authorList>
    </citation>
    <scope>NUCLEOTIDE SEQUENCE [LARGE SCALE GENOMIC DNA]</scope>
    <source>
        <strain evidence="1 2">JCM 12928</strain>
    </source>
</reference>
<evidence type="ECO:0000313" key="1">
    <source>
        <dbReference type="EMBL" id="GAA0627931.1"/>
    </source>
</evidence>
<name>A0ABN1H3E7_9CAUL</name>
<dbReference type="Proteomes" id="UP001501352">
    <property type="component" value="Unassembled WGS sequence"/>
</dbReference>
<organism evidence="1 2">
    <name type="scientific">Brevundimonas kwangchunensis</name>
    <dbReference type="NCBI Taxonomy" id="322163"/>
    <lineage>
        <taxon>Bacteria</taxon>
        <taxon>Pseudomonadati</taxon>
        <taxon>Pseudomonadota</taxon>
        <taxon>Alphaproteobacteria</taxon>
        <taxon>Caulobacterales</taxon>
        <taxon>Caulobacteraceae</taxon>
        <taxon>Brevundimonas</taxon>
    </lineage>
</organism>
<sequence>MRTPLLIAASGLFALLGSCSQVFEITPRMIDGRLTFVDERVPDRCVSSVTVMKMDSAQAPDEPDDRWRERTTAWVDHGGYGCDDRLPLVYGQPLKGTGSGNPDNAFGPRPLETGVIYLAAIGSGADAEAGVTFRLLSDGRVENLGPVDPGAGAAP</sequence>